<sequence>MGESKASVVFQGNRFFREGESFSIVKHSESMMEDRSFHSHDFVEICYVYSGSGYHVVGEQIYEVAKGDLFLINYEVTHTFYRTAEQQELVTYNILFKPGFLDDSLHLFHDFTSLTLSYLFKDSWADEPFREDLRLSLDEQREFDQLIHKMDMEYNQRMPGHSAILRAYTIELIVMMMRGFQKRSTGNERQHKKASEIEAALLYLDTHFHEPIQLAELAKKTFFSKNYFSHLFKEATGLTVSQYTQLVRIDRACEMMRDPDKKIAQIALEVGYADYKAFYLAFKKQKTLSPHAYRSGLPLTNQ</sequence>
<dbReference type="PANTHER" id="PTHR43280:SF28">
    <property type="entry name" value="HTH-TYPE TRANSCRIPTIONAL ACTIVATOR RHAS"/>
    <property type="match status" value="1"/>
</dbReference>
<dbReference type="InterPro" id="IPR003313">
    <property type="entry name" value="AraC-bd"/>
</dbReference>
<reference evidence="5 6" key="1">
    <citation type="submission" date="2022-09" db="EMBL/GenBank/DDBJ databases">
        <authorList>
            <person name="Han X.L."/>
            <person name="Wang Q."/>
            <person name="Lu T."/>
        </authorList>
    </citation>
    <scope>NUCLEOTIDE SEQUENCE [LARGE SCALE GENOMIC DNA]</scope>
    <source>
        <strain evidence="5 6">WQ 127069</strain>
    </source>
</reference>
<dbReference type="SUPFAM" id="SSF51215">
    <property type="entry name" value="Regulatory protein AraC"/>
    <property type="match status" value="1"/>
</dbReference>
<dbReference type="Pfam" id="PF12833">
    <property type="entry name" value="HTH_18"/>
    <property type="match status" value="1"/>
</dbReference>
<comment type="caution">
    <text evidence="5">The sequence shown here is derived from an EMBL/GenBank/DDBJ whole genome shotgun (WGS) entry which is preliminary data.</text>
</comment>
<dbReference type="RefSeq" id="WP_262686849.1">
    <property type="nucleotide sequence ID" value="NZ_JAOQIO010000095.1"/>
</dbReference>
<dbReference type="PROSITE" id="PS01124">
    <property type="entry name" value="HTH_ARAC_FAMILY_2"/>
    <property type="match status" value="1"/>
</dbReference>
<dbReference type="InterPro" id="IPR037923">
    <property type="entry name" value="HTH-like"/>
</dbReference>
<evidence type="ECO:0000256" key="2">
    <source>
        <dbReference type="ARBA" id="ARBA00023125"/>
    </source>
</evidence>
<evidence type="ECO:0000313" key="5">
    <source>
        <dbReference type="EMBL" id="MCU6795995.1"/>
    </source>
</evidence>
<dbReference type="Gene3D" id="2.60.120.10">
    <property type="entry name" value="Jelly Rolls"/>
    <property type="match status" value="1"/>
</dbReference>
<dbReference type="SUPFAM" id="SSF46689">
    <property type="entry name" value="Homeodomain-like"/>
    <property type="match status" value="2"/>
</dbReference>
<dbReference type="Gene3D" id="1.10.10.60">
    <property type="entry name" value="Homeodomain-like"/>
    <property type="match status" value="2"/>
</dbReference>
<keyword evidence="1" id="KW-0805">Transcription regulation</keyword>
<dbReference type="InterPro" id="IPR014710">
    <property type="entry name" value="RmlC-like_jellyroll"/>
</dbReference>
<protein>
    <submittedName>
        <fullName evidence="5">AraC family transcriptional regulator</fullName>
    </submittedName>
</protein>
<keyword evidence="6" id="KW-1185">Reference proteome</keyword>
<name>A0ABT2UMW3_9BACL</name>
<evidence type="ECO:0000256" key="1">
    <source>
        <dbReference type="ARBA" id="ARBA00023015"/>
    </source>
</evidence>
<dbReference type="SMART" id="SM00342">
    <property type="entry name" value="HTH_ARAC"/>
    <property type="match status" value="1"/>
</dbReference>
<dbReference type="Pfam" id="PF02311">
    <property type="entry name" value="AraC_binding"/>
    <property type="match status" value="1"/>
</dbReference>
<keyword evidence="3" id="KW-0804">Transcription</keyword>
<gene>
    <name evidence="5" type="ORF">OB236_28130</name>
</gene>
<keyword evidence="2" id="KW-0238">DNA-binding</keyword>
<dbReference type="EMBL" id="JAOQIO010000095">
    <property type="protein sequence ID" value="MCU6795995.1"/>
    <property type="molecule type" value="Genomic_DNA"/>
</dbReference>
<organism evidence="5 6">
    <name type="scientific">Paenibacillus baimaensis</name>
    <dbReference type="NCBI Taxonomy" id="2982185"/>
    <lineage>
        <taxon>Bacteria</taxon>
        <taxon>Bacillati</taxon>
        <taxon>Bacillota</taxon>
        <taxon>Bacilli</taxon>
        <taxon>Bacillales</taxon>
        <taxon>Paenibacillaceae</taxon>
        <taxon>Paenibacillus</taxon>
    </lineage>
</organism>
<dbReference type="Proteomes" id="UP001652445">
    <property type="component" value="Unassembled WGS sequence"/>
</dbReference>
<evidence type="ECO:0000259" key="4">
    <source>
        <dbReference type="PROSITE" id="PS01124"/>
    </source>
</evidence>
<dbReference type="InterPro" id="IPR009057">
    <property type="entry name" value="Homeodomain-like_sf"/>
</dbReference>
<proteinExistence type="predicted"/>
<evidence type="ECO:0000256" key="3">
    <source>
        <dbReference type="ARBA" id="ARBA00023163"/>
    </source>
</evidence>
<feature type="domain" description="HTH araC/xylS-type" evidence="4">
    <location>
        <begin position="198"/>
        <end position="296"/>
    </location>
</feature>
<dbReference type="InterPro" id="IPR018060">
    <property type="entry name" value="HTH_AraC"/>
</dbReference>
<evidence type="ECO:0000313" key="6">
    <source>
        <dbReference type="Proteomes" id="UP001652445"/>
    </source>
</evidence>
<accession>A0ABT2UMW3</accession>
<dbReference type="PANTHER" id="PTHR43280">
    <property type="entry name" value="ARAC-FAMILY TRANSCRIPTIONAL REGULATOR"/>
    <property type="match status" value="1"/>
</dbReference>